<dbReference type="InterPro" id="IPR008395">
    <property type="entry name" value="Agenet-like_dom"/>
</dbReference>
<dbReference type="InterPro" id="IPR014002">
    <property type="entry name" value="Agenet_dom_plant"/>
</dbReference>
<evidence type="ECO:0000313" key="3">
    <source>
        <dbReference type="Proteomes" id="UP001202328"/>
    </source>
</evidence>
<protein>
    <recommendedName>
        <fullName evidence="1">Agenet domain-containing protein</fullName>
    </recommendedName>
</protein>
<reference evidence="2" key="1">
    <citation type="submission" date="2022-04" db="EMBL/GenBank/DDBJ databases">
        <title>A functionally conserved STORR gene fusion in Papaver species that diverged 16.8 million years ago.</title>
        <authorList>
            <person name="Catania T."/>
        </authorList>
    </citation>
    <scope>NUCLEOTIDE SEQUENCE</scope>
    <source>
        <strain evidence="2">S-188037</strain>
    </source>
</reference>
<feature type="domain" description="Agenet" evidence="1">
    <location>
        <begin position="73"/>
        <end position="138"/>
    </location>
</feature>
<evidence type="ECO:0000259" key="1">
    <source>
        <dbReference type="SMART" id="SM00743"/>
    </source>
</evidence>
<keyword evidence="3" id="KW-1185">Reference proteome</keyword>
<gene>
    <name evidence="2" type="ORF">MKW98_018929</name>
</gene>
<accession>A0AAD4XYF3</accession>
<dbReference type="PANTHER" id="PTHR31917:SF148">
    <property type="entry name" value="DUF724 DOMAIN-CONTAINING PROTEIN 2"/>
    <property type="match status" value="1"/>
</dbReference>
<proteinExistence type="predicted"/>
<dbReference type="AlphaFoldDB" id="A0AAD4XYF3"/>
<dbReference type="CDD" id="cd20405">
    <property type="entry name" value="Tudor_Agenet_AtDUF_rpt1_3"/>
    <property type="match status" value="1"/>
</dbReference>
<dbReference type="SMART" id="SM00743">
    <property type="entry name" value="Agenet"/>
    <property type="match status" value="2"/>
</dbReference>
<dbReference type="EMBL" id="JAJJMB010001069">
    <property type="protein sequence ID" value="KAI3959339.1"/>
    <property type="molecule type" value="Genomic_DNA"/>
</dbReference>
<dbReference type="Pfam" id="PF05641">
    <property type="entry name" value="Agenet"/>
    <property type="match status" value="1"/>
</dbReference>
<evidence type="ECO:0000313" key="2">
    <source>
        <dbReference type="EMBL" id="KAI3959339.1"/>
    </source>
</evidence>
<dbReference type="PANTHER" id="PTHR31917">
    <property type="entry name" value="AGENET DOMAIN-CONTAINING PROTEIN-RELATED"/>
    <property type="match status" value="1"/>
</dbReference>
<comment type="caution">
    <text evidence="2">The sequence shown here is derived from an EMBL/GenBank/DDBJ whole genome shotgun (WGS) entry which is preliminary data.</text>
</comment>
<organism evidence="2 3">
    <name type="scientific">Papaver atlanticum</name>
    <dbReference type="NCBI Taxonomy" id="357466"/>
    <lineage>
        <taxon>Eukaryota</taxon>
        <taxon>Viridiplantae</taxon>
        <taxon>Streptophyta</taxon>
        <taxon>Embryophyta</taxon>
        <taxon>Tracheophyta</taxon>
        <taxon>Spermatophyta</taxon>
        <taxon>Magnoliopsida</taxon>
        <taxon>Ranunculales</taxon>
        <taxon>Papaveraceae</taxon>
        <taxon>Papaveroideae</taxon>
        <taxon>Papaver</taxon>
    </lineage>
</organism>
<name>A0AAD4XYF3_9MAGN</name>
<dbReference type="Proteomes" id="UP001202328">
    <property type="component" value="Unassembled WGS sequence"/>
</dbReference>
<dbReference type="Gene3D" id="2.30.30.140">
    <property type="match status" value="1"/>
</dbReference>
<sequence length="173" mass="20037">MGRFHHGDLVEVSSTEEGFLDSYFEARIIKQTEKDEFLVEYTKLYEEDNEKCLLREVVPRNEIRHMPPNFKASYFNIGDPVDVFCKDGWWYGIITSRVPIRSKLTGEDRSIYSVYFPLSGEQIEYRKWELRAHLERINGSWISSRVRRKSYVCGSGGFVKKSSSNGALVGSSC</sequence>
<feature type="domain" description="Agenet" evidence="1">
    <location>
        <begin position="2"/>
        <end position="71"/>
    </location>
</feature>